<evidence type="ECO:0000256" key="2">
    <source>
        <dbReference type="HAMAP-Rule" id="MF_00813"/>
    </source>
</evidence>
<evidence type="ECO:0000256" key="1">
    <source>
        <dbReference type="ARBA" id="ARBA00009242"/>
    </source>
</evidence>
<dbReference type="HAMAP" id="MF_00813">
    <property type="entry name" value="Allantoicase"/>
    <property type="match status" value="1"/>
</dbReference>
<comment type="caution">
    <text evidence="4">The sequence shown here is derived from an EMBL/GenBank/DDBJ whole genome shotgun (WGS) entry which is preliminary data.</text>
</comment>
<evidence type="ECO:0000313" key="5">
    <source>
        <dbReference type="Proteomes" id="UP001597419"/>
    </source>
</evidence>
<dbReference type="PIRSF" id="PIRSF016516">
    <property type="entry name" value="Allantoicase"/>
    <property type="match status" value="1"/>
</dbReference>
<keyword evidence="2 4" id="KW-0378">Hydrolase</keyword>
<dbReference type="EC" id="3.5.3.4" evidence="2"/>
<name>A0ABW5GE10_9PSEU</name>
<feature type="domain" description="Allantoicase" evidence="3">
    <location>
        <begin position="188"/>
        <end position="324"/>
    </location>
</feature>
<dbReference type="InterPro" id="IPR005164">
    <property type="entry name" value="Allantoicase"/>
</dbReference>
<keyword evidence="5" id="KW-1185">Reference proteome</keyword>
<dbReference type="InterPro" id="IPR008979">
    <property type="entry name" value="Galactose-bd-like_sf"/>
</dbReference>
<dbReference type="GO" id="GO:0004037">
    <property type="term" value="F:allantoicase activity"/>
    <property type="evidence" value="ECO:0007669"/>
    <property type="project" value="UniProtKB-EC"/>
</dbReference>
<dbReference type="Gene3D" id="2.60.120.260">
    <property type="entry name" value="Galactose-binding domain-like"/>
    <property type="match status" value="2"/>
</dbReference>
<comment type="similarity">
    <text evidence="1 2">Belongs to the allantoicase family.</text>
</comment>
<dbReference type="PANTHER" id="PTHR12045">
    <property type="entry name" value="ALLANTOICASE"/>
    <property type="match status" value="1"/>
</dbReference>
<dbReference type="PANTHER" id="PTHR12045:SF3">
    <property type="entry name" value="INACTIVE ALLANTOICASE-RELATED"/>
    <property type="match status" value="1"/>
</dbReference>
<dbReference type="EMBL" id="JBHUKU010000007">
    <property type="protein sequence ID" value="MFD2459771.1"/>
    <property type="molecule type" value="Genomic_DNA"/>
</dbReference>
<feature type="domain" description="Allantoicase" evidence="3">
    <location>
        <begin position="17"/>
        <end position="168"/>
    </location>
</feature>
<protein>
    <recommendedName>
        <fullName evidence="2">Probable allantoicase</fullName>
        <ecNumber evidence="2">3.5.3.4</ecNumber>
    </recommendedName>
    <alternativeName>
        <fullName evidence="2">Allantoate amidinohydrolase</fullName>
    </alternativeName>
</protein>
<dbReference type="Pfam" id="PF03561">
    <property type="entry name" value="Allantoicase"/>
    <property type="match status" value="2"/>
</dbReference>
<dbReference type="InterPro" id="IPR015908">
    <property type="entry name" value="Allantoicase_dom"/>
</dbReference>
<evidence type="ECO:0000259" key="3">
    <source>
        <dbReference type="Pfam" id="PF03561"/>
    </source>
</evidence>
<organism evidence="4 5">
    <name type="scientific">Amycolatopsis samaneae</name>
    <dbReference type="NCBI Taxonomy" id="664691"/>
    <lineage>
        <taxon>Bacteria</taxon>
        <taxon>Bacillati</taxon>
        <taxon>Actinomycetota</taxon>
        <taxon>Actinomycetes</taxon>
        <taxon>Pseudonocardiales</taxon>
        <taxon>Pseudonocardiaceae</taxon>
        <taxon>Amycolatopsis</taxon>
    </lineage>
</organism>
<dbReference type="NCBIfam" id="TIGR02961">
    <property type="entry name" value="allantoicase"/>
    <property type="match status" value="1"/>
</dbReference>
<sequence length="379" mass="41310">MTTEPTSLPDLASRPHGGTVLAASDEFFADKENLIKAETPVFQPHTFTPKGQQYDGWETRRRFGRAEGHDWVLLRLGAPGTVRAIDVDTAFFLGNYPQRCRIEATGVEGYPGVPELEAADWFELVPESPLAGGTHNVFTVDSDRRVTHVRLHILPDGGVARLRVHGEVVPDPRELAVLPFDLAATLNGGTVLRCSDSFFSPPANMLQPGESRFMADGWETARRRDDGHDWATLGLTCAAVPLLAEVATTHYRGNSPDRIALSGVDGATASPDDEGAWFPLLPETKLQPDTTHRFRLAGDRPVTHVRIDSHPDGGIGRFRLYGRPTPRALHDLTARWLNRLPRPQAVHALNAAGLPGEKLAAELPRADVADLLGPLLGTV</sequence>
<comment type="pathway">
    <text evidence="2">Nitrogen metabolism; (S)-allantoin degradation; (S)-ureidoglycolate from allantoate (aminidohydrolase route): step 1/1.</text>
</comment>
<comment type="catalytic activity">
    <reaction evidence="2">
        <text>allantoate + H2O = (S)-ureidoglycolate + urea</text>
        <dbReference type="Rhea" id="RHEA:11016"/>
        <dbReference type="ChEBI" id="CHEBI:15377"/>
        <dbReference type="ChEBI" id="CHEBI:16199"/>
        <dbReference type="ChEBI" id="CHEBI:17536"/>
        <dbReference type="ChEBI" id="CHEBI:57296"/>
        <dbReference type="EC" id="3.5.3.4"/>
    </reaction>
</comment>
<proteinExistence type="inferred from homology"/>
<accession>A0ABW5GE10</accession>
<gene>
    <name evidence="2 4" type="primary">alc</name>
    <name evidence="4" type="ORF">ACFSYJ_14240</name>
</gene>
<dbReference type="Proteomes" id="UP001597419">
    <property type="component" value="Unassembled WGS sequence"/>
</dbReference>
<dbReference type="SUPFAM" id="SSF49785">
    <property type="entry name" value="Galactose-binding domain-like"/>
    <property type="match status" value="2"/>
</dbReference>
<keyword evidence="2" id="KW-0659">Purine metabolism</keyword>
<reference evidence="5" key="1">
    <citation type="journal article" date="2019" name="Int. J. Syst. Evol. Microbiol.">
        <title>The Global Catalogue of Microorganisms (GCM) 10K type strain sequencing project: providing services to taxonomists for standard genome sequencing and annotation.</title>
        <authorList>
            <consortium name="The Broad Institute Genomics Platform"/>
            <consortium name="The Broad Institute Genome Sequencing Center for Infectious Disease"/>
            <person name="Wu L."/>
            <person name="Ma J."/>
        </authorList>
    </citation>
    <scope>NUCLEOTIDE SEQUENCE [LARGE SCALE GENOMIC DNA]</scope>
    <source>
        <strain evidence="5">CGMCC 4.7643</strain>
    </source>
</reference>
<dbReference type="RefSeq" id="WP_345403173.1">
    <property type="nucleotide sequence ID" value="NZ_BAABHG010000014.1"/>
</dbReference>
<evidence type="ECO:0000313" key="4">
    <source>
        <dbReference type="EMBL" id="MFD2459771.1"/>
    </source>
</evidence>